<evidence type="ECO:0000256" key="7">
    <source>
        <dbReference type="SAM" id="Coils"/>
    </source>
</evidence>
<dbReference type="CDD" id="cd08547">
    <property type="entry name" value="Type_II_cohesin"/>
    <property type="match status" value="1"/>
</dbReference>
<dbReference type="InterPro" id="IPR050810">
    <property type="entry name" value="Bact_Secretion_Sys_Channel"/>
</dbReference>
<evidence type="ECO:0000313" key="13">
    <source>
        <dbReference type="Proteomes" id="UP001228113"/>
    </source>
</evidence>
<feature type="compositionally biased region" description="Pro residues" evidence="8">
    <location>
        <begin position="601"/>
        <end position="640"/>
    </location>
</feature>
<dbReference type="InterPro" id="IPR004846">
    <property type="entry name" value="T2SS/T3SS_dom"/>
</dbReference>
<evidence type="ECO:0008006" key="14">
    <source>
        <dbReference type="Google" id="ProtNLM"/>
    </source>
</evidence>
<sequence>MRPTFDRLAKSLAASLALVLALGCALHKAQAAYDEGRYEEALDQYRQILKKDPGNNQAKIGYRKTAPLAAEAHLTKAREAKKQGREALVRTELAAAVLLDPSNAVAVDWLNRIEEAAARQREIEAQEESVEALRQKAETRPALPINPRSLEGMDLNFTRKTSLREIFQQLSRNSGVNIILHSSASAQDQSVSIDLRGLTFQRILDTLMLQSDLFYKVLDPNTIMVFKKTPQNLADYENKLIQTFYLSNAEVDNVRQILNAILPTMRVFIDKRLNAITVQAKSSDLSVAQHIVSQLDKAKAEVVVYIELVEVTETAKEQVGLLPTMNPLDTSASGLYRIGATTTNINSAGANVNKGGIKISKNDLQFMFAPLALDALKSTGEGKLLASPNVRVVSGEAGEVNIGEKISTTQSSIGGLGSSTTSTATAASSALASLGGNLTSQTQYSYEDVGVKIKVKPRVHFNGDITVDLESEIKTLKAGSTPGRPDLGQRIIKTSARLRDGETAVFGGLLKEDETKSLQGIWGITDIPILGKLLGSNKKDKSRTDVILSLRAVIVRKPDLGEEDFGPFDPDQAPSASKPFAPKPEKRPLPSGLVDEAAPVKPAPQPPAAPSSPTPQPAAPKPAVPQPATPQPATPPPATPQPAASQQPTPTEAPAPAAQPAAQPAAAQADAQESPLVFFLTPLSTDTTKGQRVGLTLFASGAQGLTSGTLSIKVDPRLKVLGVTAGDFLTAEGGKLQQASQDGTLTLTFTRPGGATDSGTFATLDLEALEPGKATVLIQEGRYLVGTNPIPARVVNALVTIQ</sequence>
<keyword evidence="13" id="KW-1185">Reference proteome</keyword>
<dbReference type="InterPro" id="IPR038591">
    <property type="entry name" value="NolW-like_sf"/>
</dbReference>
<evidence type="ECO:0000259" key="11">
    <source>
        <dbReference type="Pfam" id="PF03958"/>
    </source>
</evidence>
<dbReference type="EMBL" id="AP027081">
    <property type="protein sequence ID" value="BDU76670.1"/>
    <property type="molecule type" value="Genomic_DNA"/>
</dbReference>
<organism evidence="12 13">
    <name type="scientific">Mesoterricola sediminis</name>
    <dbReference type="NCBI Taxonomy" id="2927980"/>
    <lineage>
        <taxon>Bacteria</taxon>
        <taxon>Pseudomonadati</taxon>
        <taxon>Acidobacteriota</taxon>
        <taxon>Holophagae</taxon>
        <taxon>Holophagales</taxon>
        <taxon>Holophagaceae</taxon>
        <taxon>Mesoterricola</taxon>
    </lineage>
</organism>
<dbReference type="KEGG" id="msea:METESE_16280"/>
<feature type="region of interest" description="Disordered" evidence="8">
    <location>
        <begin position="560"/>
        <end position="670"/>
    </location>
</feature>
<dbReference type="PROSITE" id="PS50005">
    <property type="entry name" value="TPR"/>
    <property type="match status" value="1"/>
</dbReference>
<dbReference type="Proteomes" id="UP001228113">
    <property type="component" value="Chromosome"/>
</dbReference>
<keyword evidence="3" id="KW-0472">Membrane</keyword>
<dbReference type="RefSeq" id="WP_316411480.1">
    <property type="nucleotide sequence ID" value="NZ_AP027081.1"/>
</dbReference>
<dbReference type="SUPFAM" id="SSF48452">
    <property type="entry name" value="TPR-like"/>
    <property type="match status" value="1"/>
</dbReference>
<dbReference type="SUPFAM" id="SSF49384">
    <property type="entry name" value="Carbohydrate-binding domain"/>
    <property type="match status" value="1"/>
</dbReference>
<dbReference type="PANTHER" id="PTHR30332:SF17">
    <property type="entry name" value="TYPE IV PILIATION SYSTEM PROTEIN DR_0774-RELATED"/>
    <property type="match status" value="1"/>
</dbReference>
<dbReference type="GO" id="GO:0015627">
    <property type="term" value="C:type II protein secretion system complex"/>
    <property type="evidence" value="ECO:0007669"/>
    <property type="project" value="TreeGrafter"/>
</dbReference>
<dbReference type="Gene3D" id="3.30.1370.120">
    <property type="match status" value="1"/>
</dbReference>
<evidence type="ECO:0000256" key="3">
    <source>
        <dbReference type="ARBA" id="ARBA00023136"/>
    </source>
</evidence>
<reference evidence="12" key="1">
    <citation type="journal article" date="2023" name="Int. J. Syst. Evol. Microbiol.">
        <title>Mesoterricola silvestris gen. nov., sp. nov., Mesoterricola sediminis sp. nov., Geothrix oryzae sp. nov., Geothrix edaphica sp. nov., Geothrix rubra sp. nov., and Geothrix limicola sp. nov., six novel members of Acidobacteriota isolated from soils.</title>
        <authorList>
            <person name="Itoh H."/>
            <person name="Sugisawa Y."/>
            <person name="Mise K."/>
            <person name="Xu Z."/>
            <person name="Kuniyasu M."/>
            <person name="Ushijima N."/>
            <person name="Kawano K."/>
            <person name="Kobayashi E."/>
            <person name="Shiratori Y."/>
            <person name="Masuda Y."/>
            <person name="Senoo K."/>
        </authorList>
    </citation>
    <scope>NUCLEOTIDE SEQUENCE</scope>
    <source>
        <strain evidence="12">W786</strain>
    </source>
</reference>
<evidence type="ECO:0000256" key="5">
    <source>
        <dbReference type="RuleBase" id="RU004003"/>
    </source>
</evidence>
<protein>
    <recommendedName>
        <fullName evidence="14">General secretion pathway protein D</fullName>
    </recommendedName>
</protein>
<feature type="signal peptide" evidence="9">
    <location>
        <begin position="1"/>
        <end position="31"/>
    </location>
</feature>
<dbReference type="PRINTS" id="PR00811">
    <property type="entry name" value="BCTERIALGSPD"/>
</dbReference>
<name>A0AA48KD36_9BACT</name>
<dbReference type="InterPro" id="IPR008965">
    <property type="entry name" value="CBM2/CBM3_carb-bd_dom_sf"/>
</dbReference>
<dbReference type="InterPro" id="IPR019734">
    <property type="entry name" value="TPR_rpt"/>
</dbReference>
<proteinExistence type="inferred from homology"/>
<keyword evidence="7" id="KW-0175">Coiled coil</keyword>
<dbReference type="InterPro" id="IPR001775">
    <property type="entry name" value="GspD/PilQ"/>
</dbReference>
<keyword evidence="4" id="KW-0802">TPR repeat</keyword>
<dbReference type="Gene3D" id="2.60.40.680">
    <property type="match status" value="1"/>
</dbReference>
<feature type="repeat" description="TPR" evidence="4">
    <location>
        <begin position="22"/>
        <end position="55"/>
    </location>
</feature>
<evidence type="ECO:0000256" key="9">
    <source>
        <dbReference type="SAM" id="SignalP"/>
    </source>
</evidence>
<evidence type="ECO:0000256" key="6">
    <source>
        <dbReference type="RuleBase" id="RU004004"/>
    </source>
</evidence>
<feature type="coiled-coil region" evidence="7">
    <location>
        <begin position="113"/>
        <end position="140"/>
    </location>
</feature>
<evidence type="ECO:0000256" key="8">
    <source>
        <dbReference type="SAM" id="MobiDB-lite"/>
    </source>
</evidence>
<dbReference type="PANTHER" id="PTHR30332">
    <property type="entry name" value="PROBABLE GENERAL SECRETION PATHWAY PROTEIN D"/>
    <property type="match status" value="1"/>
</dbReference>
<comment type="similarity">
    <text evidence="5">Belongs to the bacterial secretin family.</text>
</comment>
<dbReference type="PROSITE" id="PS51257">
    <property type="entry name" value="PROKAR_LIPOPROTEIN"/>
    <property type="match status" value="1"/>
</dbReference>
<dbReference type="AlphaFoldDB" id="A0AA48KD36"/>
<evidence type="ECO:0000256" key="1">
    <source>
        <dbReference type="ARBA" id="ARBA00004370"/>
    </source>
</evidence>
<accession>A0AA48KD36</accession>
<feature type="chain" id="PRO_5041364221" description="General secretion pathway protein D" evidence="9">
    <location>
        <begin position="32"/>
        <end position="802"/>
    </location>
</feature>
<feature type="domain" description="Type II/III secretion system secretin-like" evidence="10">
    <location>
        <begin position="375"/>
        <end position="556"/>
    </location>
</feature>
<evidence type="ECO:0000259" key="10">
    <source>
        <dbReference type="Pfam" id="PF00263"/>
    </source>
</evidence>
<keyword evidence="6" id="KW-0813">Transport</keyword>
<dbReference type="Gene3D" id="1.25.40.10">
    <property type="entry name" value="Tetratricopeptide repeat domain"/>
    <property type="match status" value="1"/>
</dbReference>
<gene>
    <name evidence="12" type="ORF">METESE_16280</name>
</gene>
<dbReference type="Pfam" id="PF03958">
    <property type="entry name" value="Secretin_N"/>
    <property type="match status" value="1"/>
</dbReference>
<feature type="compositionally biased region" description="Low complexity" evidence="8">
    <location>
        <begin position="641"/>
        <end position="670"/>
    </location>
</feature>
<evidence type="ECO:0000256" key="2">
    <source>
        <dbReference type="ARBA" id="ARBA00022729"/>
    </source>
</evidence>
<dbReference type="GO" id="GO:0030246">
    <property type="term" value="F:carbohydrate binding"/>
    <property type="evidence" value="ECO:0007669"/>
    <property type="project" value="InterPro"/>
</dbReference>
<feature type="domain" description="NolW-like" evidence="11">
    <location>
        <begin position="242"/>
        <end position="300"/>
    </location>
</feature>
<dbReference type="Pfam" id="PF00263">
    <property type="entry name" value="Secretin"/>
    <property type="match status" value="1"/>
</dbReference>
<dbReference type="GO" id="GO:0009306">
    <property type="term" value="P:protein secretion"/>
    <property type="evidence" value="ECO:0007669"/>
    <property type="project" value="InterPro"/>
</dbReference>
<evidence type="ECO:0000313" key="12">
    <source>
        <dbReference type="EMBL" id="BDU76670.1"/>
    </source>
</evidence>
<dbReference type="InterPro" id="IPR011990">
    <property type="entry name" value="TPR-like_helical_dom_sf"/>
</dbReference>
<dbReference type="InterPro" id="IPR005644">
    <property type="entry name" value="NolW-like"/>
</dbReference>
<evidence type="ECO:0000256" key="4">
    <source>
        <dbReference type="PROSITE-ProRule" id="PRU00339"/>
    </source>
</evidence>
<keyword evidence="2 9" id="KW-0732">Signal</keyword>
<comment type="subcellular location">
    <subcellularLocation>
        <location evidence="6">Cell outer membrane</location>
    </subcellularLocation>
    <subcellularLocation>
        <location evidence="1">Membrane</location>
    </subcellularLocation>
</comment>
<dbReference type="GO" id="GO:0009279">
    <property type="term" value="C:cell outer membrane"/>
    <property type="evidence" value="ECO:0007669"/>
    <property type="project" value="UniProtKB-SubCell"/>
</dbReference>